<evidence type="ECO:0000313" key="2">
    <source>
        <dbReference type="EMBL" id="WVW79396.1"/>
    </source>
</evidence>
<dbReference type="Proteomes" id="UP000092730">
    <property type="component" value="Chromosome 1"/>
</dbReference>
<reference evidence="1" key="3">
    <citation type="submission" date="2014-01" db="EMBL/GenBank/DDBJ databases">
        <title>Evolution of pathogenesis and genome organization in the Tremellales.</title>
        <authorList>
            <person name="Cuomo C."/>
            <person name="Litvintseva A."/>
            <person name="Heitman J."/>
            <person name="Chen Y."/>
            <person name="Sun S."/>
            <person name="Springer D."/>
            <person name="Dromer F."/>
            <person name="Young S."/>
            <person name="Zeng Q."/>
            <person name="Chapman S."/>
            <person name="Gujja S."/>
            <person name="Saif S."/>
            <person name="Birren B."/>
        </authorList>
    </citation>
    <scope>NUCLEOTIDE SEQUENCE</scope>
    <source>
        <strain evidence="1">CBS 10118</strain>
    </source>
</reference>
<dbReference type="EMBL" id="CP144541">
    <property type="protein sequence ID" value="WVW79396.1"/>
    <property type="molecule type" value="Genomic_DNA"/>
</dbReference>
<protein>
    <submittedName>
        <fullName evidence="1">Uncharacterized protein</fullName>
    </submittedName>
</protein>
<keyword evidence="3" id="KW-1185">Reference proteome</keyword>
<proteinExistence type="predicted"/>
<reference evidence="2" key="4">
    <citation type="submission" date="2024-02" db="EMBL/GenBank/DDBJ databases">
        <title>Comparative genomics of Cryptococcus and Kwoniella reveals pathogenesis evolution and contrasting modes of karyotype evolution via chromosome fusion or intercentromeric recombination.</title>
        <authorList>
            <person name="Coelho M.A."/>
            <person name="David-Palma M."/>
            <person name="Shea T."/>
            <person name="Bowers K."/>
            <person name="McGinley-Smith S."/>
            <person name="Mohammad A.W."/>
            <person name="Gnirke A."/>
            <person name="Yurkov A.M."/>
            <person name="Nowrousian M."/>
            <person name="Sun S."/>
            <person name="Cuomo C.A."/>
            <person name="Heitman J."/>
        </authorList>
    </citation>
    <scope>NUCLEOTIDE SEQUENCE</scope>
    <source>
        <strain evidence="2">CBS 10118</strain>
    </source>
</reference>
<sequence length="430" mass="49514">MTSAQHTVFSIPLIQDQILLHLSRKEIVPLLTVNQNFFNIAVKKVYRSIGYGRYQEMLKQCKDRTRRKVYCSAVRYLELNTFGSPPLSRWPHFFSTFPNLFEIFAVHSNGDRWLHRSNDIQQKPSFTIDYQVCVFPTLKSTHLKIDALEDTCTPKHWAHRQTLFLGFSDYHPENSTQEDRDKLLRESLIGYTKDENVVLIGISLDGNFSIDVLLSTLIELENTGKSINLSEISVHNNEKSLFKVVDLNAGSLKSLTLLLLKEDRKESIDILDVMENIPWNRMINLKDLTVRADRHIGKLQPPNRELHSLLTATSIPGKGLDRLSVDIIYPAGTALTEAQVDVEKEMVRQVIGKLMPFIDLSSLPQYFWLSYHWIRAEIRKGDGSGQKMRAPFDSVLRRVFDQEMGKYVGKYVENDQEKLGSKRVGSWGDW</sequence>
<reference evidence="1" key="1">
    <citation type="submission" date="2013-07" db="EMBL/GenBank/DDBJ databases">
        <title>The Genome Sequence of Cryptococcus bestiolae CBS10118.</title>
        <authorList>
            <consortium name="The Broad Institute Genome Sequencing Platform"/>
            <person name="Cuomo C."/>
            <person name="Litvintseva A."/>
            <person name="Chen Y."/>
            <person name="Heitman J."/>
            <person name="Sun S."/>
            <person name="Springer D."/>
            <person name="Dromer F."/>
            <person name="Young S.K."/>
            <person name="Zeng Q."/>
            <person name="Gargeya S."/>
            <person name="Fitzgerald M."/>
            <person name="Abouelleil A."/>
            <person name="Alvarado L."/>
            <person name="Berlin A.M."/>
            <person name="Chapman S.B."/>
            <person name="Dewar J."/>
            <person name="Goldberg J."/>
            <person name="Griggs A."/>
            <person name="Gujja S."/>
            <person name="Hansen M."/>
            <person name="Howarth C."/>
            <person name="Imamovic A."/>
            <person name="Larimer J."/>
            <person name="McCowan C."/>
            <person name="Murphy C."/>
            <person name="Pearson M."/>
            <person name="Priest M."/>
            <person name="Roberts A."/>
            <person name="Saif S."/>
            <person name="Shea T."/>
            <person name="Sykes S."/>
            <person name="Wortman J."/>
            <person name="Nusbaum C."/>
            <person name="Birren B."/>
        </authorList>
    </citation>
    <scope>NUCLEOTIDE SEQUENCE [LARGE SCALE GENOMIC DNA]</scope>
    <source>
        <strain evidence="1">CBS 10118</strain>
    </source>
</reference>
<evidence type="ECO:0000313" key="3">
    <source>
        <dbReference type="Proteomes" id="UP000092730"/>
    </source>
</evidence>
<gene>
    <name evidence="1" type="ORF">I302_00048</name>
    <name evidence="2" type="ORF">I302_101365</name>
</gene>
<organism evidence="1">
    <name type="scientific">Kwoniella bestiolae CBS 10118</name>
    <dbReference type="NCBI Taxonomy" id="1296100"/>
    <lineage>
        <taxon>Eukaryota</taxon>
        <taxon>Fungi</taxon>
        <taxon>Dikarya</taxon>
        <taxon>Basidiomycota</taxon>
        <taxon>Agaricomycotina</taxon>
        <taxon>Tremellomycetes</taxon>
        <taxon>Tremellales</taxon>
        <taxon>Cryptococcaceae</taxon>
        <taxon>Kwoniella</taxon>
    </lineage>
</organism>
<dbReference type="VEuPathDB" id="FungiDB:I302_00048"/>
<dbReference type="RefSeq" id="XP_019049630.1">
    <property type="nucleotide sequence ID" value="XM_019186752.1"/>
</dbReference>
<name>A0A1B9GC22_9TREE</name>
<dbReference type="GeneID" id="30204447"/>
<evidence type="ECO:0000313" key="1">
    <source>
        <dbReference type="EMBL" id="OCF28560.1"/>
    </source>
</evidence>
<dbReference type="EMBL" id="KI894018">
    <property type="protein sequence ID" value="OCF28560.1"/>
    <property type="molecule type" value="Genomic_DNA"/>
</dbReference>
<dbReference type="KEGG" id="kbi:30204447"/>
<dbReference type="OrthoDB" id="10686664at2759"/>
<dbReference type="AlphaFoldDB" id="A0A1B9GC22"/>
<reference evidence="2" key="2">
    <citation type="submission" date="2013-07" db="EMBL/GenBank/DDBJ databases">
        <authorList>
            <consortium name="The Broad Institute Genome Sequencing Platform"/>
            <person name="Cuomo C."/>
            <person name="Litvintseva A."/>
            <person name="Chen Y."/>
            <person name="Heitman J."/>
            <person name="Sun S."/>
            <person name="Springer D."/>
            <person name="Dromer F."/>
            <person name="Young S.K."/>
            <person name="Zeng Q."/>
            <person name="Gargeya S."/>
            <person name="Fitzgerald M."/>
            <person name="Abouelleil A."/>
            <person name="Alvarado L."/>
            <person name="Berlin A.M."/>
            <person name="Chapman S.B."/>
            <person name="Dewar J."/>
            <person name="Goldberg J."/>
            <person name="Griggs A."/>
            <person name="Gujja S."/>
            <person name="Hansen M."/>
            <person name="Howarth C."/>
            <person name="Imamovic A."/>
            <person name="Larimer J."/>
            <person name="McCowan C."/>
            <person name="Murphy C."/>
            <person name="Pearson M."/>
            <person name="Priest M."/>
            <person name="Roberts A."/>
            <person name="Saif S."/>
            <person name="Shea T."/>
            <person name="Sykes S."/>
            <person name="Wortman J."/>
            <person name="Nusbaum C."/>
            <person name="Birren B."/>
        </authorList>
    </citation>
    <scope>NUCLEOTIDE SEQUENCE</scope>
    <source>
        <strain evidence="2">CBS 10118</strain>
    </source>
</reference>
<accession>A0A1B9GC22</accession>